<dbReference type="GO" id="GO:0097546">
    <property type="term" value="C:ciliary base"/>
    <property type="evidence" value="ECO:0007669"/>
    <property type="project" value="InterPro"/>
</dbReference>
<evidence type="ECO:0000256" key="1">
    <source>
        <dbReference type="SAM" id="MobiDB-lite"/>
    </source>
</evidence>
<dbReference type="GO" id="GO:0030496">
    <property type="term" value="C:midbody"/>
    <property type="evidence" value="ECO:0007669"/>
    <property type="project" value="TreeGrafter"/>
</dbReference>
<sequence>MRRKRIVENKQRNLLEQKIQNPGTVGHKYSEQTNNFGQSIQQNSSEPKQTKRCTLEEVSDSTSEFLIAENLVKSSAPENEILTIMSSKQLQKPNLALNNTQQLDICAISTEEQKILQSLNRLNERLYNVQETICKNPSIKNTLQITPFLNIQPRTSLSPDVGSRLQRKY</sequence>
<name>A0A7J8EPA8_MOLMO</name>
<organism evidence="2 3">
    <name type="scientific">Molossus molossus</name>
    <name type="common">Pallas' mastiff bat</name>
    <name type="synonym">Vespertilio molossus</name>
    <dbReference type="NCBI Taxonomy" id="27622"/>
    <lineage>
        <taxon>Eukaryota</taxon>
        <taxon>Metazoa</taxon>
        <taxon>Chordata</taxon>
        <taxon>Craniata</taxon>
        <taxon>Vertebrata</taxon>
        <taxon>Euteleostomi</taxon>
        <taxon>Mammalia</taxon>
        <taxon>Eutheria</taxon>
        <taxon>Laurasiatheria</taxon>
        <taxon>Chiroptera</taxon>
        <taxon>Yangochiroptera</taxon>
        <taxon>Molossidae</taxon>
        <taxon>Molossus</taxon>
    </lineage>
</organism>
<accession>A0A7J8EPA8</accession>
<evidence type="ECO:0000313" key="3">
    <source>
        <dbReference type="Proteomes" id="UP000550707"/>
    </source>
</evidence>
<feature type="compositionally biased region" description="Basic and acidic residues" evidence="1">
    <location>
        <begin position="1"/>
        <end position="15"/>
    </location>
</feature>
<proteinExistence type="predicted"/>
<dbReference type="PANTHER" id="PTHR31191">
    <property type="entry name" value="CENTROSOMAL PROTEIN CEP126"/>
    <property type="match status" value="1"/>
</dbReference>
<comment type="caution">
    <text evidence="2">The sequence shown here is derived from an EMBL/GenBank/DDBJ whole genome shotgun (WGS) entry which is preliminary data.</text>
</comment>
<feature type="region of interest" description="Disordered" evidence="1">
    <location>
        <begin position="1"/>
        <end position="28"/>
    </location>
</feature>
<dbReference type="AlphaFoldDB" id="A0A7J8EPA8"/>
<keyword evidence="3" id="KW-1185">Reference proteome</keyword>
<evidence type="ECO:0000313" key="2">
    <source>
        <dbReference type="EMBL" id="KAF6437216.1"/>
    </source>
</evidence>
<dbReference type="GO" id="GO:0031122">
    <property type="term" value="P:cytoplasmic microtubule organization"/>
    <property type="evidence" value="ECO:0007669"/>
    <property type="project" value="InterPro"/>
</dbReference>
<dbReference type="GO" id="GO:0005813">
    <property type="term" value="C:centrosome"/>
    <property type="evidence" value="ECO:0007669"/>
    <property type="project" value="InterPro"/>
</dbReference>
<dbReference type="GO" id="GO:0007052">
    <property type="term" value="P:mitotic spindle organization"/>
    <property type="evidence" value="ECO:0007669"/>
    <property type="project" value="InterPro"/>
</dbReference>
<dbReference type="GO" id="GO:1905515">
    <property type="term" value="P:non-motile cilium assembly"/>
    <property type="evidence" value="ECO:0007669"/>
    <property type="project" value="InterPro"/>
</dbReference>
<dbReference type="Proteomes" id="UP000550707">
    <property type="component" value="Unassembled WGS sequence"/>
</dbReference>
<dbReference type="EMBL" id="JACASF010000013">
    <property type="protein sequence ID" value="KAF6437216.1"/>
    <property type="molecule type" value="Genomic_DNA"/>
</dbReference>
<dbReference type="Pfam" id="PF15352">
    <property type="entry name" value="K1377"/>
    <property type="match status" value="1"/>
</dbReference>
<reference evidence="2 3" key="1">
    <citation type="journal article" date="2020" name="Nature">
        <title>Six reference-quality genomes reveal evolution of bat adaptations.</title>
        <authorList>
            <person name="Jebb D."/>
            <person name="Huang Z."/>
            <person name="Pippel M."/>
            <person name="Hughes G.M."/>
            <person name="Lavrichenko K."/>
            <person name="Devanna P."/>
            <person name="Winkler S."/>
            <person name="Jermiin L.S."/>
            <person name="Skirmuntt E.C."/>
            <person name="Katzourakis A."/>
            <person name="Burkitt-Gray L."/>
            <person name="Ray D.A."/>
            <person name="Sullivan K.A.M."/>
            <person name="Roscito J.G."/>
            <person name="Kirilenko B.M."/>
            <person name="Davalos L.M."/>
            <person name="Corthals A.P."/>
            <person name="Power M.L."/>
            <person name="Jones G."/>
            <person name="Ransome R.D."/>
            <person name="Dechmann D.K.N."/>
            <person name="Locatelli A.G."/>
            <person name="Puechmaille S.J."/>
            <person name="Fedrigo O."/>
            <person name="Jarvis E.D."/>
            <person name="Hiller M."/>
            <person name="Vernes S.C."/>
            <person name="Myers E.W."/>
            <person name="Teeling E.C."/>
        </authorList>
    </citation>
    <scope>NUCLEOTIDE SEQUENCE [LARGE SCALE GENOMIC DNA]</scope>
    <source>
        <strain evidence="2">MMolMol1</strain>
        <tissue evidence="2">Muscle</tissue>
    </source>
</reference>
<dbReference type="PANTHER" id="PTHR31191:SF4">
    <property type="entry name" value="CENTROSOMAL PROTEIN OF 126 KDA"/>
    <property type="match status" value="1"/>
</dbReference>
<dbReference type="InterPro" id="IPR028257">
    <property type="entry name" value="CEP126"/>
</dbReference>
<gene>
    <name evidence="2" type="ORF">HJG59_002684</name>
</gene>
<protein>
    <submittedName>
        <fullName evidence="2">Centrosomal protein 126</fullName>
    </submittedName>
</protein>